<comment type="caution">
    <text evidence="2">The sequence shown here is derived from an EMBL/GenBank/DDBJ whole genome shotgun (WGS) entry which is preliminary data.</text>
</comment>
<organism evidence="2 3">
    <name type="scientific">Taxus chinensis</name>
    <name type="common">Chinese yew</name>
    <name type="synonym">Taxus wallichiana var. chinensis</name>
    <dbReference type="NCBI Taxonomy" id="29808"/>
    <lineage>
        <taxon>Eukaryota</taxon>
        <taxon>Viridiplantae</taxon>
        <taxon>Streptophyta</taxon>
        <taxon>Embryophyta</taxon>
        <taxon>Tracheophyta</taxon>
        <taxon>Spermatophyta</taxon>
        <taxon>Pinopsida</taxon>
        <taxon>Pinidae</taxon>
        <taxon>Conifers II</taxon>
        <taxon>Cupressales</taxon>
        <taxon>Taxaceae</taxon>
        <taxon>Taxus</taxon>
    </lineage>
</organism>
<dbReference type="AlphaFoldDB" id="A0AA38GX56"/>
<keyword evidence="3" id="KW-1185">Reference proteome</keyword>
<evidence type="ECO:0000313" key="3">
    <source>
        <dbReference type="Proteomes" id="UP000824469"/>
    </source>
</evidence>
<gene>
    <name evidence="2" type="ORF">KI387_003031</name>
</gene>
<feature type="non-terminal residue" evidence="2">
    <location>
        <position position="1"/>
    </location>
</feature>
<sequence>QRLQKVEATVAVYMAKLKAKDREVDYLKRELRDTSTKQALATTQAEEKSLTTKITTAEAP</sequence>
<dbReference type="EMBL" id="JAHRHJ020000001">
    <property type="protein sequence ID" value="KAH9330923.1"/>
    <property type="molecule type" value="Genomic_DNA"/>
</dbReference>
<proteinExistence type="predicted"/>
<reference evidence="2 3" key="1">
    <citation type="journal article" date="2021" name="Nat. Plants">
        <title>The Taxus genome provides insights into paclitaxel biosynthesis.</title>
        <authorList>
            <person name="Xiong X."/>
            <person name="Gou J."/>
            <person name="Liao Q."/>
            <person name="Li Y."/>
            <person name="Zhou Q."/>
            <person name="Bi G."/>
            <person name="Li C."/>
            <person name="Du R."/>
            <person name="Wang X."/>
            <person name="Sun T."/>
            <person name="Guo L."/>
            <person name="Liang H."/>
            <person name="Lu P."/>
            <person name="Wu Y."/>
            <person name="Zhang Z."/>
            <person name="Ro D.K."/>
            <person name="Shang Y."/>
            <person name="Huang S."/>
            <person name="Yan J."/>
        </authorList>
    </citation>
    <scope>NUCLEOTIDE SEQUENCE [LARGE SCALE GENOMIC DNA]</scope>
    <source>
        <strain evidence="2">Ta-2019</strain>
    </source>
</reference>
<feature type="non-terminal residue" evidence="2">
    <location>
        <position position="60"/>
    </location>
</feature>
<evidence type="ECO:0000256" key="1">
    <source>
        <dbReference type="SAM" id="MobiDB-lite"/>
    </source>
</evidence>
<dbReference type="Proteomes" id="UP000824469">
    <property type="component" value="Unassembled WGS sequence"/>
</dbReference>
<evidence type="ECO:0000313" key="2">
    <source>
        <dbReference type="EMBL" id="KAH9330923.1"/>
    </source>
</evidence>
<feature type="region of interest" description="Disordered" evidence="1">
    <location>
        <begin position="37"/>
        <end position="60"/>
    </location>
</feature>
<protein>
    <submittedName>
        <fullName evidence="2">Uncharacterized protein</fullName>
    </submittedName>
</protein>
<accession>A0AA38GX56</accession>
<name>A0AA38GX56_TAXCH</name>
<feature type="compositionally biased region" description="Polar residues" evidence="1">
    <location>
        <begin position="51"/>
        <end position="60"/>
    </location>
</feature>